<evidence type="ECO:0000313" key="13">
    <source>
        <dbReference type="EMBL" id="RKP09412.1"/>
    </source>
</evidence>
<evidence type="ECO:0000256" key="1">
    <source>
        <dbReference type="ARBA" id="ARBA00004123"/>
    </source>
</evidence>
<gene>
    <name evidence="13" type="ORF">THASP1DRAFT_14306</name>
</gene>
<dbReference type="Proteomes" id="UP000271241">
    <property type="component" value="Unassembled WGS sequence"/>
</dbReference>
<dbReference type="InterPro" id="IPR025799">
    <property type="entry name" value="Arg_MeTrfase"/>
</dbReference>
<dbReference type="GO" id="GO:0035242">
    <property type="term" value="F:protein-arginine omega-N asymmetric methyltransferase activity"/>
    <property type="evidence" value="ECO:0007669"/>
    <property type="project" value="UniProtKB-EC"/>
</dbReference>
<accession>A0A4P9XTU5</accession>
<dbReference type="EMBL" id="KZ992515">
    <property type="protein sequence ID" value="RKP09412.1"/>
    <property type="molecule type" value="Genomic_DNA"/>
</dbReference>
<evidence type="ECO:0000256" key="5">
    <source>
        <dbReference type="ARBA" id="ARBA00022679"/>
    </source>
</evidence>
<comment type="subcellular location">
    <subcellularLocation>
        <location evidence="1">Nucleus</location>
    </subcellularLocation>
</comment>
<keyword evidence="5 10" id="KW-0808">Transferase</keyword>
<dbReference type="PROSITE" id="PS51678">
    <property type="entry name" value="SAM_MT_PRMT"/>
    <property type="match status" value="1"/>
</dbReference>
<organism evidence="13 14">
    <name type="scientific">Thamnocephalis sphaerospora</name>
    <dbReference type="NCBI Taxonomy" id="78915"/>
    <lineage>
        <taxon>Eukaryota</taxon>
        <taxon>Fungi</taxon>
        <taxon>Fungi incertae sedis</taxon>
        <taxon>Zoopagomycota</taxon>
        <taxon>Zoopagomycotina</taxon>
        <taxon>Zoopagomycetes</taxon>
        <taxon>Zoopagales</taxon>
        <taxon>Sigmoideomycetaceae</taxon>
        <taxon>Thamnocephalis</taxon>
    </lineage>
</organism>
<dbReference type="OrthoDB" id="7848332at2759"/>
<keyword evidence="6 10" id="KW-0949">S-adenosyl-L-methionine</keyword>
<evidence type="ECO:0000256" key="6">
    <source>
        <dbReference type="ARBA" id="ARBA00022691"/>
    </source>
</evidence>
<dbReference type="Pfam" id="PF22528">
    <property type="entry name" value="PRMT_C"/>
    <property type="match status" value="1"/>
</dbReference>
<dbReference type="Pfam" id="PF13649">
    <property type="entry name" value="Methyltransf_25"/>
    <property type="match status" value="1"/>
</dbReference>
<feature type="domain" description="Methyltransferase" evidence="11">
    <location>
        <begin position="44"/>
        <end position="141"/>
    </location>
</feature>
<evidence type="ECO:0000256" key="2">
    <source>
        <dbReference type="ARBA" id="ARBA00011925"/>
    </source>
</evidence>
<evidence type="ECO:0000259" key="11">
    <source>
        <dbReference type="Pfam" id="PF13649"/>
    </source>
</evidence>
<dbReference type="STRING" id="78915.A0A4P9XTU5"/>
<feature type="non-terminal residue" evidence="13">
    <location>
        <position position="1"/>
    </location>
</feature>
<evidence type="ECO:0000256" key="3">
    <source>
        <dbReference type="ARBA" id="ARBA00022553"/>
    </source>
</evidence>
<dbReference type="PANTHER" id="PTHR11006:SF53">
    <property type="entry name" value="PROTEIN ARGININE N-METHYLTRANSFERASE 3"/>
    <property type="match status" value="1"/>
</dbReference>
<keyword evidence="4 10" id="KW-0489">Methyltransferase</keyword>
<dbReference type="SUPFAM" id="SSF53335">
    <property type="entry name" value="S-adenosyl-L-methionine-dependent methyltransferases"/>
    <property type="match status" value="1"/>
</dbReference>
<evidence type="ECO:0000313" key="14">
    <source>
        <dbReference type="Proteomes" id="UP000271241"/>
    </source>
</evidence>
<proteinExistence type="predicted"/>
<dbReference type="FunFam" id="2.70.160.11:FF:000001">
    <property type="entry name" value="Blast:Protein arginine N-methyltransferase 1"/>
    <property type="match status" value="1"/>
</dbReference>
<name>A0A4P9XTU5_9FUNG</name>
<dbReference type="InterPro" id="IPR055135">
    <property type="entry name" value="PRMT_dom"/>
</dbReference>
<feature type="domain" description="Protein arginine N-methyltransferase" evidence="12">
    <location>
        <begin position="147"/>
        <end position="310"/>
    </location>
</feature>
<evidence type="ECO:0000256" key="8">
    <source>
        <dbReference type="ARBA" id="ARBA00047384"/>
    </source>
</evidence>
<evidence type="ECO:0000256" key="10">
    <source>
        <dbReference type="PROSITE-ProRule" id="PRU01015"/>
    </source>
</evidence>
<comment type="catalytic activity">
    <reaction evidence="8">
        <text>L-arginyl-[protein] + 2 S-adenosyl-L-methionine = N(omega),N(omega)-dimethyl-L-arginyl-[protein] + 2 S-adenosyl-L-homocysteine + 2 H(+)</text>
        <dbReference type="Rhea" id="RHEA:48096"/>
        <dbReference type="Rhea" id="RHEA-COMP:10532"/>
        <dbReference type="Rhea" id="RHEA-COMP:11991"/>
        <dbReference type="ChEBI" id="CHEBI:15378"/>
        <dbReference type="ChEBI" id="CHEBI:29965"/>
        <dbReference type="ChEBI" id="CHEBI:57856"/>
        <dbReference type="ChEBI" id="CHEBI:59789"/>
        <dbReference type="ChEBI" id="CHEBI:61897"/>
        <dbReference type="EC" id="2.1.1.319"/>
    </reaction>
    <physiologicalReaction direction="left-to-right" evidence="8">
        <dbReference type="Rhea" id="RHEA:48097"/>
    </physiologicalReaction>
</comment>
<dbReference type="InterPro" id="IPR041698">
    <property type="entry name" value="Methyltransf_25"/>
</dbReference>
<dbReference type="EC" id="2.1.1.319" evidence="2"/>
<dbReference type="GO" id="GO:0042054">
    <property type="term" value="F:histone methyltransferase activity"/>
    <property type="evidence" value="ECO:0007669"/>
    <property type="project" value="TreeGrafter"/>
</dbReference>
<sequence length="331" mass="37521">SGDYYFNSYAHIEIHDQMLKDRVRTEAYRDFMYDNKHFFDGKIVLDVGCGTGILSMFAAKSGAARVFAVDNSNIIEQAKKIAKENGLDDRITFIRGKVEEIKLPVPTVDIIISEWMGYFLLFEAMLDSVLVARDKFLAPDGILAPNRSSIHLIGIEDEGLMNDKIDFWSDVYGFKMQTVQRTVYNEAIVDTVNAETRITDSCCLQSFDHNVVAAAQLDFKTKFTLRASKDATLHAFLGYFDIDFETTADDTDARPVMFTTGPHGIETHWKQTIFVLKESLSVKEGDIITGVFTCQKSTENQRELDLDISYWKVDENGTALTESRSQSFQLR</sequence>
<dbReference type="GO" id="GO:0005634">
    <property type="term" value="C:nucleus"/>
    <property type="evidence" value="ECO:0007669"/>
    <property type="project" value="UniProtKB-SubCell"/>
</dbReference>
<dbReference type="Gene3D" id="3.40.50.150">
    <property type="entry name" value="Vaccinia Virus protein VP39"/>
    <property type="match status" value="1"/>
</dbReference>
<dbReference type="AlphaFoldDB" id="A0A4P9XTU5"/>
<keyword evidence="3" id="KW-0597">Phosphoprotein</keyword>
<dbReference type="GO" id="GO:0032259">
    <property type="term" value="P:methylation"/>
    <property type="evidence" value="ECO:0007669"/>
    <property type="project" value="UniProtKB-KW"/>
</dbReference>
<evidence type="ECO:0000256" key="9">
    <source>
        <dbReference type="ARBA" id="ARBA00049303"/>
    </source>
</evidence>
<reference evidence="14" key="1">
    <citation type="journal article" date="2018" name="Nat. Microbiol.">
        <title>Leveraging single-cell genomics to expand the fungal tree of life.</title>
        <authorList>
            <person name="Ahrendt S.R."/>
            <person name="Quandt C.A."/>
            <person name="Ciobanu D."/>
            <person name="Clum A."/>
            <person name="Salamov A."/>
            <person name="Andreopoulos B."/>
            <person name="Cheng J.F."/>
            <person name="Woyke T."/>
            <person name="Pelin A."/>
            <person name="Henrissat B."/>
            <person name="Reynolds N.K."/>
            <person name="Benny G.L."/>
            <person name="Smith M.E."/>
            <person name="James T.Y."/>
            <person name="Grigoriev I.V."/>
        </authorList>
    </citation>
    <scope>NUCLEOTIDE SEQUENCE [LARGE SCALE GENOMIC DNA]</scope>
    <source>
        <strain evidence="14">RSA 1356</strain>
    </source>
</reference>
<evidence type="ECO:0000256" key="7">
    <source>
        <dbReference type="ARBA" id="ARBA00023242"/>
    </source>
</evidence>
<dbReference type="Gene3D" id="2.70.160.11">
    <property type="entry name" value="Hnrnp arginine n-methyltransferase1"/>
    <property type="match status" value="1"/>
</dbReference>
<dbReference type="InterPro" id="IPR029063">
    <property type="entry name" value="SAM-dependent_MTases_sf"/>
</dbReference>
<dbReference type="CDD" id="cd02440">
    <property type="entry name" value="AdoMet_MTases"/>
    <property type="match status" value="1"/>
</dbReference>
<comment type="catalytic activity">
    <reaction evidence="9">
        <text>L-arginyl-[protein] + S-adenosyl-L-methionine = N(omega)-methyl-L-arginyl-[protein] + S-adenosyl-L-homocysteine + H(+)</text>
        <dbReference type="Rhea" id="RHEA:48100"/>
        <dbReference type="Rhea" id="RHEA-COMP:10532"/>
        <dbReference type="Rhea" id="RHEA-COMP:11990"/>
        <dbReference type="ChEBI" id="CHEBI:15378"/>
        <dbReference type="ChEBI" id="CHEBI:29965"/>
        <dbReference type="ChEBI" id="CHEBI:57856"/>
        <dbReference type="ChEBI" id="CHEBI:59789"/>
        <dbReference type="ChEBI" id="CHEBI:65280"/>
    </reaction>
    <physiologicalReaction direction="left-to-right" evidence="9">
        <dbReference type="Rhea" id="RHEA:48101"/>
    </physiologicalReaction>
</comment>
<keyword evidence="7" id="KW-0539">Nucleus</keyword>
<evidence type="ECO:0000256" key="4">
    <source>
        <dbReference type="ARBA" id="ARBA00022603"/>
    </source>
</evidence>
<protein>
    <recommendedName>
        <fullName evidence="2">type I protein arginine methyltransferase</fullName>
        <ecNumber evidence="2">2.1.1.319</ecNumber>
    </recommendedName>
</protein>
<dbReference type="FunFam" id="3.40.50.150:FF:000034">
    <property type="entry name" value="Protein arginine N-methyltransferase 3"/>
    <property type="match status" value="1"/>
</dbReference>
<evidence type="ECO:0000259" key="12">
    <source>
        <dbReference type="Pfam" id="PF22528"/>
    </source>
</evidence>
<keyword evidence="14" id="KW-1185">Reference proteome</keyword>
<dbReference type="PANTHER" id="PTHR11006">
    <property type="entry name" value="PROTEIN ARGININE N-METHYLTRANSFERASE"/>
    <property type="match status" value="1"/>
</dbReference>